<dbReference type="PANTHER" id="PTHR33594">
    <property type="entry name" value="SUPERFAMILY HYDROLASE, PUTATIVE (AFU_ORTHOLOGUE AFUA_1G03035)-RELATED"/>
    <property type="match status" value="1"/>
</dbReference>
<protein>
    <recommendedName>
        <fullName evidence="1">HD/PDEase domain-containing protein</fullName>
    </recommendedName>
</protein>
<dbReference type="AlphaFoldDB" id="A0A1E5L3Z0"/>
<dbReference type="STRING" id="1390249.BHU72_06560"/>
<dbReference type="SUPFAM" id="SSF109604">
    <property type="entry name" value="HD-domain/PDEase-like"/>
    <property type="match status" value="1"/>
</dbReference>
<dbReference type="PANTHER" id="PTHR33594:SF1">
    <property type="entry name" value="HD_PDEASE DOMAIN-CONTAINING PROTEIN"/>
    <property type="match status" value="1"/>
</dbReference>
<organism evidence="2 3">
    <name type="scientific">Desulfuribacillus stibiiarsenatis</name>
    <dbReference type="NCBI Taxonomy" id="1390249"/>
    <lineage>
        <taxon>Bacteria</taxon>
        <taxon>Bacillati</taxon>
        <taxon>Bacillota</taxon>
        <taxon>Desulfuribacillia</taxon>
        <taxon>Desulfuribacillales</taxon>
        <taxon>Desulfuribacillaceae</taxon>
        <taxon>Desulfuribacillus</taxon>
    </lineage>
</organism>
<dbReference type="InterPro" id="IPR006675">
    <property type="entry name" value="HDIG_dom"/>
</dbReference>
<gene>
    <name evidence="2" type="ORF">BHU72_06560</name>
</gene>
<dbReference type="RefSeq" id="WP_069702587.1">
    <property type="nucleotide sequence ID" value="NZ_MJAT01000035.1"/>
</dbReference>
<accession>A0A1E5L3Z0</accession>
<evidence type="ECO:0000313" key="2">
    <source>
        <dbReference type="EMBL" id="OEH84852.1"/>
    </source>
</evidence>
<dbReference type="Pfam" id="PF01966">
    <property type="entry name" value="HD"/>
    <property type="match status" value="1"/>
</dbReference>
<keyword evidence="3" id="KW-1185">Reference proteome</keyword>
<proteinExistence type="predicted"/>
<dbReference type="InterPro" id="IPR006674">
    <property type="entry name" value="HD_domain"/>
</dbReference>
<dbReference type="Gene3D" id="1.10.3210.10">
    <property type="entry name" value="Hypothetical protein af1432"/>
    <property type="match status" value="1"/>
</dbReference>
<name>A0A1E5L3Z0_9FIRM</name>
<dbReference type="InterPro" id="IPR003607">
    <property type="entry name" value="HD/PDEase_dom"/>
</dbReference>
<dbReference type="OrthoDB" id="9797344at2"/>
<evidence type="ECO:0000313" key="3">
    <source>
        <dbReference type="Proteomes" id="UP000095255"/>
    </source>
</evidence>
<sequence>MEFTEQLICEMKSYVKERIFNTYAQSPELTEWQSLGYIGQPDYRWRHTLQVAEFARVIAEDMKANGPVLEAASIFHDVCRFSSTEENHAEDGARIAIEFLRGRGFSSEFYHHVAEVIRDHTGRGGIDHINKASIESKILVEADVLEKLGAKGVFMHFTIAGNKFQTLDEMLESYDHWVTKRAVHAASFFWTSKGKELLIEKQRFQEQFLQQFVQEFSWNEQS</sequence>
<evidence type="ECO:0000259" key="1">
    <source>
        <dbReference type="SMART" id="SM00471"/>
    </source>
</evidence>
<feature type="domain" description="HD/PDEase" evidence="1">
    <location>
        <begin position="40"/>
        <end position="157"/>
    </location>
</feature>
<dbReference type="NCBIfam" id="TIGR00277">
    <property type="entry name" value="HDIG"/>
    <property type="match status" value="1"/>
</dbReference>
<reference evidence="2 3" key="1">
    <citation type="submission" date="2016-09" db="EMBL/GenBank/DDBJ databases">
        <title>Desulfuribacillus arsenicus sp. nov., an obligately anaerobic, dissimilatory arsenic- and antimonate-reducing bacterium isolated from anoxic sediments.</title>
        <authorList>
            <person name="Abin C.A."/>
            <person name="Hollibaugh J.T."/>
        </authorList>
    </citation>
    <scope>NUCLEOTIDE SEQUENCE [LARGE SCALE GENOMIC DNA]</scope>
    <source>
        <strain evidence="2 3">MLFW-2</strain>
    </source>
</reference>
<dbReference type="SMART" id="SM00471">
    <property type="entry name" value="HDc"/>
    <property type="match status" value="1"/>
</dbReference>
<dbReference type="CDD" id="cd00077">
    <property type="entry name" value="HDc"/>
    <property type="match status" value="1"/>
</dbReference>
<dbReference type="Proteomes" id="UP000095255">
    <property type="component" value="Unassembled WGS sequence"/>
</dbReference>
<comment type="caution">
    <text evidence="2">The sequence shown here is derived from an EMBL/GenBank/DDBJ whole genome shotgun (WGS) entry which is preliminary data.</text>
</comment>
<dbReference type="EMBL" id="MJAT01000035">
    <property type="protein sequence ID" value="OEH84852.1"/>
    <property type="molecule type" value="Genomic_DNA"/>
</dbReference>